<dbReference type="InterPro" id="IPR009081">
    <property type="entry name" value="PP-bd_ACP"/>
</dbReference>
<evidence type="ECO:0000256" key="1">
    <source>
        <dbReference type="ARBA" id="ARBA00022450"/>
    </source>
</evidence>
<keyword evidence="1" id="KW-0596">Phosphopantetheine</keyword>
<dbReference type="GO" id="GO:0004312">
    <property type="term" value="F:fatty acid synthase activity"/>
    <property type="evidence" value="ECO:0007669"/>
    <property type="project" value="TreeGrafter"/>
</dbReference>
<dbReference type="InterPro" id="IPR036736">
    <property type="entry name" value="ACP-like_sf"/>
</dbReference>
<dbReference type="InterPro" id="IPR050091">
    <property type="entry name" value="PKS_NRPS_Biosynth_Enz"/>
</dbReference>
<dbReference type="SUPFAM" id="SSF51735">
    <property type="entry name" value="NAD(P)-binding Rossmann-fold domains"/>
    <property type="match status" value="1"/>
</dbReference>
<dbReference type="GO" id="GO:0031177">
    <property type="term" value="F:phosphopantetheine binding"/>
    <property type="evidence" value="ECO:0007669"/>
    <property type="project" value="InterPro"/>
</dbReference>
<dbReference type="SMART" id="SM00823">
    <property type="entry name" value="PKS_PP"/>
    <property type="match status" value="1"/>
</dbReference>
<dbReference type="InterPro" id="IPR020806">
    <property type="entry name" value="PKS_PP-bd"/>
</dbReference>
<evidence type="ECO:0000256" key="4">
    <source>
        <dbReference type="ARBA" id="ARBA00023268"/>
    </source>
</evidence>
<dbReference type="SMART" id="SM00822">
    <property type="entry name" value="PKS_KR"/>
    <property type="match status" value="1"/>
</dbReference>
<dbReference type="RefSeq" id="WP_319061245.1">
    <property type="nucleotide sequence ID" value="NZ_JARAWC010000119.1"/>
</dbReference>
<accession>A0AAP6BMC7</accession>
<protein>
    <submittedName>
        <fullName evidence="6">Beta-ketoacyl reductase</fullName>
    </submittedName>
</protein>
<keyword evidence="2" id="KW-0597">Phosphoprotein</keyword>
<feature type="non-terminal residue" evidence="6">
    <location>
        <position position="1"/>
    </location>
</feature>
<sequence>TAGVLDDGTITSLTPERIDTVMRPKADAAWYLHEATAGLDLAAFVLFSSFAATCGAPGQGNYAAANAFLDGLALHRHAQGLPATSLAWGWWADASGMTEGLGQSDHVRLGRAGVRAMPAAEGLALFDLACRRPEAYLVPVRLELSRHNELVPPLLRGLVAGGRARPIARAGVRDGSGLAERLAGLTADDQQRLLLDLVCGHVATVLGHASAGVVDPEKALRDMGFDSLTTVELRNRLAAVTGLQLPATLAFDHPTASRLAGYLHTRLAPTADADSAEARLREALASIPLTRLRDAGLMDVLLRLAGASEDAPTNTEKQLDEMDAAALIDFVLDERN</sequence>
<dbReference type="InterPro" id="IPR006162">
    <property type="entry name" value="Ppantetheine_attach_site"/>
</dbReference>
<dbReference type="GO" id="GO:0006633">
    <property type="term" value="P:fatty acid biosynthetic process"/>
    <property type="evidence" value="ECO:0007669"/>
    <property type="project" value="TreeGrafter"/>
</dbReference>
<dbReference type="Gene3D" id="3.40.50.720">
    <property type="entry name" value="NAD(P)-binding Rossmann-like Domain"/>
    <property type="match status" value="1"/>
</dbReference>
<evidence type="ECO:0000259" key="5">
    <source>
        <dbReference type="PROSITE" id="PS50075"/>
    </source>
</evidence>
<dbReference type="GO" id="GO:0017000">
    <property type="term" value="P:antibiotic biosynthetic process"/>
    <property type="evidence" value="ECO:0007669"/>
    <property type="project" value="UniProtKB-ARBA"/>
</dbReference>
<evidence type="ECO:0000256" key="3">
    <source>
        <dbReference type="ARBA" id="ARBA00022679"/>
    </source>
</evidence>
<gene>
    <name evidence="6" type="ORF">PV399_48170</name>
</gene>
<reference evidence="6" key="1">
    <citation type="journal article" date="2023" name="Microb. Genom.">
        <title>Mesoterricola silvestris gen. nov., sp. nov., Mesoterricola sediminis sp. nov., Geothrix oryzae sp. nov., Geothrix edaphica sp. nov., Geothrix rubra sp. nov., and Geothrix limicola sp. nov., six novel members of Acidobacteriota isolated from soils.</title>
        <authorList>
            <person name="Weisberg A.J."/>
            <person name="Pearce E."/>
            <person name="Kramer C.G."/>
            <person name="Chang J.H."/>
            <person name="Clarke C.R."/>
        </authorList>
    </citation>
    <scope>NUCLEOTIDE SEQUENCE</scope>
    <source>
        <strain evidence="6">NRRL_B-16521</strain>
    </source>
</reference>
<organism evidence="6 7">
    <name type="scientific">Streptomyces acidiscabies</name>
    <dbReference type="NCBI Taxonomy" id="42234"/>
    <lineage>
        <taxon>Bacteria</taxon>
        <taxon>Bacillati</taxon>
        <taxon>Actinomycetota</taxon>
        <taxon>Actinomycetes</taxon>
        <taxon>Kitasatosporales</taxon>
        <taxon>Streptomycetaceae</taxon>
        <taxon>Streptomyces</taxon>
    </lineage>
</organism>
<dbReference type="Pfam" id="PF08659">
    <property type="entry name" value="KR"/>
    <property type="match status" value="1"/>
</dbReference>
<dbReference type="PANTHER" id="PTHR43775:SF51">
    <property type="entry name" value="INACTIVE PHENOLPHTHIOCEROL SYNTHESIS POLYKETIDE SYNTHASE TYPE I PKS1-RELATED"/>
    <property type="match status" value="1"/>
</dbReference>
<name>A0AAP6BMC7_9ACTN</name>
<dbReference type="Gene3D" id="1.10.1200.10">
    <property type="entry name" value="ACP-like"/>
    <property type="match status" value="1"/>
</dbReference>
<dbReference type="PROSITE" id="PS50075">
    <property type="entry name" value="CARRIER"/>
    <property type="match status" value="1"/>
</dbReference>
<comment type="caution">
    <text evidence="6">The sequence shown here is derived from an EMBL/GenBank/DDBJ whole genome shotgun (WGS) entry which is preliminary data.</text>
</comment>
<keyword evidence="4" id="KW-0511">Multifunctional enzyme</keyword>
<keyword evidence="3" id="KW-0808">Transferase</keyword>
<evidence type="ECO:0000256" key="2">
    <source>
        <dbReference type="ARBA" id="ARBA00022553"/>
    </source>
</evidence>
<dbReference type="InterPro" id="IPR013968">
    <property type="entry name" value="PKS_KR"/>
</dbReference>
<dbReference type="SMART" id="SM01294">
    <property type="entry name" value="PKS_PP_betabranch"/>
    <property type="match status" value="1"/>
</dbReference>
<proteinExistence type="predicted"/>
<dbReference type="PROSITE" id="PS00012">
    <property type="entry name" value="PHOSPHOPANTETHEINE"/>
    <property type="match status" value="1"/>
</dbReference>
<dbReference type="EMBL" id="JARAWC010000119">
    <property type="protein sequence ID" value="MDX2967422.1"/>
    <property type="molecule type" value="Genomic_DNA"/>
</dbReference>
<dbReference type="FunFam" id="1.10.1200.10:FF:000007">
    <property type="entry name" value="Probable polyketide synthase pks17"/>
    <property type="match status" value="1"/>
</dbReference>
<dbReference type="InterPro" id="IPR057326">
    <property type="entry name" value="KR_dom"/>
</dbReference>
<dbReference type="Pfam" id="PF00550">
    <property type="entry name" value="PP-binding"/>
    <property type="match status" value="1"/>
</dbReference>
<dbReference type="InterPro" id="IPR036291">
    <property type="entry name" value="NAD(P)-bd_dom_sf"/>
</dbReference>
<evidence type="ECO:0000313" key="6">
    <source>
        <dbReference type="EMBL" id="MDX2967422.1"/>
    </source>
</evidence>
<evidence type="ECO:0000313" key="7">
    <source>
        <dbReference type="Proteomes" id="UP001282288"/>
    </source>
</evidence>
<dbReference type="PANTHER" id="PTHR43775">
    <property type="entry name" value="FATTY ACID SYNTHASE"/>
    <property type="match status" value="1"/>
</dbReference>
<dbReference type="Proteomes" id="UP001282288">
    <property type="component" value="Unassembled WGS sequence"/>
</dbReference>
<feature type="domain" description="Carrier" evidence="5">
    <location>
        <begin position="192"/>
        <end position="267"/>
    </location>
</feature>
<dbReference type="AlphaFoldDB" id="A0AAP6BMC7"/>
<dbReference type="SUPFAM" id="SSF47336">
    <property type="entry name" value="ACP-like"/>
    <property type="match status" value="1"/>
</dbReference>